<feature type="transmembrane region" description="Helical" evidence="1">
    <location>
        <begin position="96"/>
        <end position="116"/>
    </location>
</feature>
<gene>
    <name evidence="2" type="ORF">UFOPK2761_03711</name>
</gene>
<name>A0A6J6VUT3_9ZZZZ</name>
<accession>A0A6J6VUT3</accession>
<keyword evidence="1" id="KW-0812">Transmembrane</keyword>
<feature type="transmembrane region" description="Helical" evidence="1">
    <location>
        <begin position="209"/>
        <end position="237"/>
    </location>
</feature>
<evidence type="ECO:0000313" key="2">
    <source>
        <dbReference type="EMBL" id="CAB4776352.1"/>
    </source>
</evidence>
<dbReference type="InterPro" id="IPR049500">
    <property type="entry name" value="Peptidase_M50B-like"/>
</dbReference>
<evidence type="ECO:0000256" key="1">
    <source>
        <dbReference type="SAM" id="Phobius"/>
    </source>
</evidence>
<feature type="transmembrane region" description="Helical" evidence="1">
    <location>
        <begin position="147"/>
        <end position="164"/>
    </location>
</feature>
<organism evidence="2">
    <name type="scientific">freshwater metagenome</name>
    <dbReference type="NCBI Taxonomy" id="449393"/>
    <lineage>
        <taxon>unclassified sequences</taxon>
        <taxon>metagenomes</taxon>
        <taxon>ecological metagenomes</taxon>
    </lineage>
</organism>
<reference evidence="2" key="1">
    <citation type="submission" date="2020-05" db="EMBL/GenBank/DDBJ databases">
        <authorList>
            <person name="Chiriac C."/>
            <person name="Salcher M."/>
            <person name="Ghai R."/>
            <person name="Kavagutti S V."/>
        </authorList>
    </citation>
    <scope>NUCLEOTIDE SEQUENCE</scope>
</reference>
<dbReference type="Pfam" id="PF13398">
    <property type="entry name" value="Peptidase_M50B"/>
    <property type="match status" value="1"/>
</dbReference>
<sequence>MNDPARDAWSRVWTDLGSRQPLPGATTVLLLGAVAAVLVVWPLTWPRVRLGVTLVHEAGHALVALLVGRRLQGIRLHSDTSGVTLSRGRPRGPGMVAMLAAGYLAPAVLGLGAALLLADGRALLLLWSLVVMLVGVLLWIRNAFGLLVVLVVGTAVALVTWYAGARTQTAAALLVTWLLLLAAPRPLVELLVAGRAGRRGSDPDQLARLTLVPSVVWTLLLLLASLSGLVVGVATLAPDLVRR</sequence>
<keyword evidence="1" id="KW-1133">Transmembrane helix</keyword>
<keyword evidence="1" id="KW-0472">Membrane</keyword>
<dbReference type="EMBL" id="CAEZYQ010000068">
    <property type="protein sequence ID" value="CAB4776352.1"/>
    <property type="molecule type" value="Genomic_DNA"/>
</dbReference>
<feature type="transmembrane region" description="Helical" evidence="1">
    <location>
        <begin position="170"/>
        <end position="188"/>
    </location>
</feature>
<proteinExistence type="predicted"/>
<feature type="transmembrane region" description="Helical" evidence="1">
    <location>
        <begin position="122"/>
        <end position="140"/>
    </location>
</feature>
<dbReference type="AlphaFoldDB" id="A0A6J6VUT3"/>
<feature type="transmembrane region" description="Helical" evidence="1">
    <location>
        <begin position="21"/>
        <end position="44"/>
    </location>
</feature>
<protein>
    <submittedName>
        <fullName evidence="2">Unannotated protein</fullName>
    </submittedName>
</protein>